<reference evidence="2 3" key="1">
    <citation type="journal article" date="2015" name="Stand. Genomic Sci.">
        <title>Complete genome sequence and description of Salinispira pacifica gen. nov., sp. nov., a novel spirochaete isolated form a hypersaline microbial mat.</title>
        <authorList>
            <person name="Ben Hania W."/>
            <person name="Joseph M."/>
            <person name="Schumann P."/>
            <person name="Bunk B."/>
            <person name="Fiebig A."/>
            <person name="Sproer C."/>
            <person name="Klenk H.P."/>
            <person name="Fardeau M.L."/>
            <person name="Spring S."/>
        </authorList>
    </citation>
    <scope>NUCLEOTIDE SEQUENCE [LARGE SCALE GENOMIC DNA]</scope>
    <source>
        <strain evidence="2 3">L21-RPul-D2</strain>
    </source>
</reference>
<dbReference type="Proteomes" id="UP000018680">
    <property type="component" value="Chromosome"/>
</dbReference>
<dbReference type="OrthoDB" id="9764644at2"/>
<sequence length="555" mass="63386">MNIELQSDSGNTVFLPRHSTALQAVEKLYSKQIQQTGLPAGVILDHNVLPLQEELQTGGVLKIIPMDSPRGVTIQRSSMDFILSMASHNVFPGRQLVIGHSIGESMFFSYRGKDSVSREDLDTLQQEIERIRSEDLHIALNIRKYEKLEEYFCKHDRYSTLLLMQHYTQPHLRIYECESYIDLAHGPLLPNSGMVGSFHLKSHSSGFVLIYPQPGGDGSKAGDFRDVRVLTQTYSEYHRWAEILEVDTVGKLNQLVQEKRIKEFIWVAESLQAQKLARISQDIQQRDELPKIILVAGPSSSGKTTFAKRLLIELRSLGLHPRSLSLDNYFIARENTPLDDEGNYDFESIKALDIPLLNSHLLDLINGKTVGIPRFDFVNGLPEYNNFELELEEDGILIIEGIHGLNPALTPEIPEEQSYRIYISALTQINLDDSNRISTSDNRLIRRIVRDHRYRGYSARESIMRWPSVRRGEHTHIFPFQDEADATFNSALDYELGVLKAHAEPLLKEIHPSSRHFSQARRLLGILDAFLPVQREFVPDLSILREFIGGSRFKY</sequence>
<dbReference type="InterPro" id="IPR027417">
    <property type="entry name" value="P-loop_NTPase"/>
</dbReference>
<evidence type="ECO:0000313" key="2">
    <source>
        <dbReference type="EMBL" id="AHC14792.1"/>
    </source>
</evidence>
<accession>V5WG26</accession>
<keyword evidence="3" id="KW-1185">Reference proteome</keyword>
<dbReference type="STRING" id="1307761.L21SP2_1393"/>
<dbReference type="HOGENOM" id="CLU_023775_1_0_12"/>
<dbReference type="RefSeq" id="WP_024267715.1">
    <property type="nucleotide sequence ID" value="NC_023035.1"/>
</dbReference>
<dbReference type="GO" id="GO:0004849">
    <property type="term" value="F:uridine kinase activity"/>
    <property type="evidence" value="ECO:0007669"/>
    <property type="project" value="UniProtKB-EC"/>
</dbReference>
<dbReference type="eggNOG" id="COG0441">
    <property type="taxonomic scope" value="Bacteria"/>
</dbReference>
<dbReference type="KEGG" id="slr:L21SP2_1393"/>
<dbReference type="SUPFAM" id="SSF55186">
    <property type="entry name" value="ThrRS/AlaRS common domain"/>
    <property type="match status" value="1"/>
</dbReference>
<dbReference type="Pfam" id="PF00485">
    <property type="entry name" value="PRK"/>
    <property type="match status" value="1"/>
</dbReference>
<dbReference type="EC" id="2.7.1.48" evidence="2"/>
<dbReference type="EMBL" id="CP006939">
    <property type="protein sequence ID" value="AHC14792.1"/>
    <property type="molecule type" value="Genomic_DNA"/>
</dbReference>
<dbReference type="Gene3D" id="3.40.50.300">
    <property type="entry name" value="P-loop containing nucleotide triphosphate hydrolases"/>
    <property type="match status" value="1"/>
</dbReference>
<dbReference type="SUPFAM" id="SSF52540">
    <property type="entry name" value="P-loop containing nucleoside triphosphate hydrolases"/>
    <property type="match status" value="1"/>
</dbReference>
<dbReference type="AlphaFoldDB" id="V5WG26"/>
<dbReference type="Gene3D" id="3.30.980.10">
    <property type="entry name" value="Threonyl-trna Synthetase, Chain A, domain 2"/>
    <property type="match status" value="1"/>
</dbReference>
<dbReference type="GO" id="GO:0005524">
    <property type="term" value="F:ATP binding"/>
    <property type="evidence" value="ECO:0007669"/>
    <property type="project" value="InterPro"/>
</dbReference>
<dbReference type="InterPro" id="IPR003593">
    <property type="entry name" value="AAA+_ATPase"/>
</dbReference>
<protein>
    <submittedName>
        <fullName evidence="2">Uridine kinase</fullName>
        <ecNumber evidence="2">2.7.1.48</ecNumber>
    </submittedName>
</protein>
<dbReference type="PATRIC" id="fig|1307761.3.peg.1386"/>
<dbReference type="InterPro" id="IPR006083">
    <property type="entry name" value="PRK/URK"/>
</dbReference>
<evidence type="ECO:0000259" key="1">
    <source>
        <dbReference type="SMART" id="SM00382"/>
    </source>
</evidence>
<feature type="domain" description="AAA+ ATPase" evidence="1">
    <location>
        <begin position="289"/>
        <end position="450"/>
    </location>
</feature>
<dbReference type="InterPro" id="IPR018163">
    <property type="entry name" value="Thr/Ala-tRNA-synth_IIc_edit"/>
</dbReference>
<name>V5WG26_9SPIO</name>
<evidence type="ECO:0000313" key="3">
    <source>
        <dbReference type="Proteomes" id="UP000018680"/>
    </source>
</evidence>
<organism evidence="2 3">
    <name type="scientific">Salinispira pacifica</name>
    <dbReference type="NCBI Taxonomy" id="1307761"/>
    <lineage>
        <taxon>Bacteria</taxon>
        <taxon>Pseudomonadati</taxon>
        <taxon>Spirochaetota</taxon>
        <taxon>Spirochaetia</taxon>
        <taxon>Spirochaetales</taxon>
        <taxon>Spirochaetaceae</taxon>
        <taxon>Salinispira</taxon>
    </lineage>
</organism>
<dbReference type="SMART" id="SM00382">
    <property type="entry name" value="AAA"/>
    <property type="match status" value="1"/>
</dbReference>
<gene>
    <name evidence="2" type="ORF">L21SP2_1393</name>
</gene>
<dbReference type="PANTHER" id="PTHR10285">
    <property type="entry name" value="URIDINE KINASE"/>
    <property type="match status" value="1"/>
</dbReference>
<keyword evidence="2" id="KW-0808">Transferase</keyword>
<dbReference type="CDD" id="cd02028">
    <property type="entry name" value="UMPK_like"/>
    <property type="match status" value="1"/>
</dbReference>
<dbReference type="eggNOG" id="COG0572">
    <property type="taxonomic scope" value="Bacteria"/>
</dbReference>
<proteinExistence type="predicted"/>
<keyword evidence="2" id="KW-0418">Kinase</keyword>